<gene>
    <name evidence="1" type="ORF">PsorP6_009639</name>
</gene>
<reference evidence="1 2" key="1">
    <citation type="journal article" date="2022" name="bioRxiv">
        <title>The genome of the oomycete Peronosclerospora sorghi, a cosmopolitan pathogen of maize and sorghum, is inflated with dispersed pseudogenes.</title>
        <authorList>
            <person name="Fletcher K."/>
            <person name="Martin F."/>
            <person name="Isakeit T."/>
            <person name="Cavanaugh K."/>
            <person name="Magill C."/>
            <person name="Michelmore R."/>
        </authorList>
    </citation>
    <scope>NUCLEOTIDE SEQUENCE [LARGE SCALE GENOMIC DNA]</scope>
    <source>
        <strain evidence="1">P6</strain>
    </source>
</reference>
<evidence type="ECO:0000313" key="1">
    <source>
        <dbReference type="EMBL" id="KAI9911959.1"/>
    </source>
</evidence>
<dbReference type="Proteomes" id="UP001163321">
    <property type="component" value="Chromosome 5"/>
</dbReference>
<keyword evidence="2" id="KW-1185">Reference proteome</keyword>
<name>A0ACC0W1H9_9STRA</name>
<sequence length="107" mass="12726">MRKSITANEELPKSIEEGQISTKIYHQPSDYPFYQTNIDRGVLIFDQVRLKVRLRNRARHEHMKKLARVGGPAKSRKLGVKKMEKERKRQDKLRLKQLQKQKLKCID</sequence>
<evidence type="ECO:0000313" key="2">
    <source>
        <dbReference type="Proteomes" id="UP001163321"/>
    </source>
</evidence>
<protein>
    <submittedName>
        <fullName evidence="1">Uncharacterized protein</fullName>
    </submittedName>
</protein>
<accession>A0ACC0W1H9</accession>
<comment type="caution">
    <text evidence="1">The sequence shown here is derived from an EMBL/GenBank/DDBJ whole genome shotgun (WGS) entry which is preliminary data.</text>
</comment>
<dbReference type="EMBL" id="CM047584">
    <property type="protein sequence ID" value="KAI9911959.1"/>
    <property type="molecule type" value="Genomic_DNA"/>
</dbReference>
<organism evidence="1 2">
    <name type="scientific">Peronosclerospora sorghi</name>
    <dbReference type="NCBI Taxonomy" id="230839"/>
    <lineage>
        <taxon>Eukaryota</taxon>
        <taxon>Sar</taxon>
        <taxon>Stramenopiles</taxon>
        <taxon>Oomycota</taxon>
        <taxon>Peronosporomycetes</taxon>
        <taxon>Peronosporales</taxon>
        <taxon>Peronosporaceae</taxon>
        <taxon>Peronosclerospora</taxon>
    </lineage>
</organism>
<proteinExistence type="predicted"/>